<dbReference type="OrthoDB" id="2149800at2"/>
<dbReference type="Gene3D" id="3.10.350.10">
    <property type="entry name" value="LysM domain"/>
    <property type="match status" value="3"/>
</dbReference>
<dbReference type="PANTHER" id="PTHR33734">
    <property type="entry name" value="LYSM DOMAIN-CONTAINING GPI-ANCHORED PROTEIN 2"/>
    <property type="match status" value="1"/>
</dbReference>
<dbReference type="CDD" id="cd00118">
    <property type="entry name" value="LysM"/>
    <property type="match status" value="3"/>
</dbReference>
<evidence type="ECO:0000313" key="3">
    <source>
        <dbReference type="EMBL" id="PHK98717.1"/>
    </source>
</evidence>
<evidence type="ECO:0000256" key="1">
    <source>
        <dbReference type="SAM" id="MobiDB-lite"/>
    </source>
</evidence>
<feature type="compositionally biased region" description="Polar residues" evidence="1">
    <location>
        <begin position="446"/>
        <end position="458"/>
    </location>
</feature>
<evidence type="ECO:0000313" key="4">
    <source>
        <dbReference type="Proteomes" id="UP000226437"/>
    </source>
</evidence>
<feature type="domain" description="LysM" evidence="2">
    <location>
        <begin position="392"/>
        <end position="436"/>
    </location>
</feature>
<feature type="domain" description="LysM" evidence="2">
    <location>
        <begin position="536"/>
        <end position="580"/>
    </location>
</feature>
<dbReference type="PANTHER" id="PTHR33734:SF22">
    <property type="entry name" value="MEMBRANE-BOUND LYTIC MUREIN TRANSGLYCOSYLASE D"/>
    <property type="match status" value="1"/>
</dbReference>
<sequence length="581" mass="62664">MRSLFVLLLLFLWGQGYAEQIFLIYDGACGARLRYDRTVDGSARMDYYSYSLPAGFGMRLILETDGEGAAVQSQLPQDYLPCSEARLTADLAHRINEAQDHLFLVQPLPEGGYRVEPVVMAAVLEEMGSNIRYQSPFASFAFDTENSVIGVNLDGGNNGATVTFEGMEGSGCQATYLLRQTQPGAAFPAILYRLVPGLGIVERQFTGDGRVNHDEVISAAGVNDVSLDQYLEQQCRDRERQTAFVPLYIDAQPVAAANVPAEPVLQEGSAAPKMVATQVTEQNSVPSAVPVTVHEVAPGETLYAISRRYGVSVDEIKRANGLYDNTIFVGQRLKIGSENDAAYTGGGSTTVAPPRIRVPESTPPPADPVVSVPEVVVPPPARTRPAESNESGYHIVQPGETFASLALRYGYTTQRFKDFNNLSDAPVARVGQRLKTSDCDCPEAAPTQSPTGSGNNAAGITPRPSDYVPVAPAPARDRNNSSYTTAYPPPPVVAPSPNVIVPPARPVAESRPQSAAPAYESPVPPAYGAPVQQDRSFHIVQEGDSLYGIARQYRITVEELRSLNALETADVIVPYQKLYVN</sequence>
<name>A0A2G0CFM5_9BACT</name>
<dbReference type="Proteomes" id="UP000226437">
    <property type="component" value="Unassembled WGS sequence"/>
</dbReference>
<dbReference type="SMART" id="SM00257">
    <property type="entry name" value="LysM"/>
    <property type="match status" value="3"/>
</dbReference>
<protein>
    <recommendedName>
        <fullName evidence="2">LysM domain-containing protein</fullName>
    </recommendedName>
</protein>
<feature type="region of interest" description="Disordered" evidence="1">
    <location>
        <begin position="437"/>
        <end position="490"/>
    </location>
</feature>
<dbReference type="AlphaFoldDB" id="A0A2G0CFM5"/>
<proteinExistence type="predicted"/>
<accession>A0A2G0CFM5</accession>
<dbReference type="InterPro" id="IPR036779">
    <property type="entry name" value="LysM_dom_sf"/>
</dbReference>
<dbReference type="Pfam" id="PF01476">
    <property type="entry name" value="LysM"/>
    <property type="match status" value="3"/>
</dbReference>
<dbReference type="SUPFAM" id="SSF54106">
    <property type="entry name" value="LysM domain"/>
    <property type="match status" value="3"/>
</dbReference>
<dbReference type="PROSITE" id="PS51782">
    <property type="entry name" value="LYSM"/>
    <property type="match status" value="3"/>
</dbReference>
<comment type="caution">
    <text evidence="3">The sequence shown here is derived from an EMBL/GenBank/DDBJ whole genome shotgun (WGS) entry which is preliminary data.</text>
</comment>
<dbReference type="EMBL" id="PDLO01000003">
    <property type="protein sequence ID" value="PHK98717.1"/>
    <property type="molecule type" value="Genomic_DNA"/>
</dbReference>
<gene>
    <name evidence="3" type="ORF">CGL56_09630</name>
</gene>
<dbReference type="RefSeq" id="WP_099106327.1">
    <property type="nucleotide sequence ID" value="NZ_JAATJF010000001.1"/>
</dbReference>
<reference evidence="3 4" key="1">
    <citation type="submission" date="2017-10" db="EMBL/GenBank/DDBJ databases">
        <title>The draft genome sequence of Lewinella marina KCTC 32374.</title>
        <authorList>
            <person name="Wang K."/>
        </authorList>
    </citation>
    <scope>NUCLEOTIDE SEQUENCE [LARGE SCALE GENOMIC DNA]</scope>
    <source>
        <strain evidence="3 4">MKG-38</strain>
    </source>
</reference>
<feature type="region of interest" description="Disordered" evidence="1">
    <location>
        <begin position="345"/>
        <end position="392"/>
    </location>
</feature>
<organism evidence="3 4">
    <name type="scientific">Neolewinella marina</name>
    <dbReference type="NCBI Taxonomy" id="438751"/>
    <lineage>
        <taxon>Bacteria</taxon>
        <taxon>Pseudomonadati</taxon>
        <taxon>Bacteroidota</taxon>
        <taxon>Saprospiria</taxon>
        <taxon>Saprospirales</taxon>
        <taxon>Lewinellaceae</taxon>
        <taxon>Neolewinella</taxon>
    </lineage>
</organism>
<evidence type="ECO:0000259" key="2">
    <source>
        <dbReference type="PROSITE" id="PS51782"/>
    </source>
</evidence>
<keyword evidence="4" id="KW-1185">Reference proteome</keyword>
<dbReference type="InterPro" id="IPR018392">
    <property type="entry name" value="LysM"/>
</dbReference>
<feature type="domain" description="LysM" evidence="2">
    <location>
        <begin position="292"/>
        <end position="335"/>
    </location>
</feature>